<dbReference type="InterPro" id="IPR000048">
    <property type="entry name" value="IQ_motif_EF-hand-BS"/>
</dbReference>
<dbReference type="InterPro" id="IPR036961">
    <property type="entry name" value="Kinesin_motor_dom_sf"/>
</dbReference>
<dbReference type="InterPro" id="IPR001609">
    <property type="entry name" value="Myosin_head_motor_dom-like"/>
</dbReference>
<dbReference type="FunFam" id="1.20.5.190:FF:000001">
    <property type="entry name" value="unconventional myosin-Va"/>
    <property type="match status" value="1"/>
</dbReference>
<evidence type="ECO:0000259" key="16">
    <source>
        <dbReference type="PROSITE" id="PS51844"/>
    </source>
</evidence>
<dbReference type="PROSITE" id="PS51844">
    <property type="entry name" value="SH3_LIKE"/>
    <property type="match status" value="1"/>
</dbReference>
<dbReference type="Gene3D" id="1.20.5.190">
    <property type="match status" value="3"/>
</dbReference>
<feature type="coiled-coil region" evidence="12">
    <location>
        <begin position="1292"/>
        <end position="1337"/>
    </location>
</feature>
<feature type="coiled-coil region" evidence="12">
    <location>
        <begin position="877"/>
        <end position="1060"/>
    </location>
</feature>
<feature type="domain" description="Dilute" evidence="14">
    <location>
        <begin position="1508"/>
        <end position="1784"/>
    </location>
</feature>
<dbReference type="Gene3D" id="3.30.70.1590">
    <property type="match status" value="1"/>
</dbReference>
<dbReference type="Gene3D" id="3.40.850.10">
    <property type="entry name" value="Kinesin motor domain"/>
    <property type="match status" value="1"/>
</dbReference>
<keyword evidence="18" id="KW-1185">Reference proteome</keyword>
<dbReference type="Pfam" id="PF25966">
    <property type="entry name" value="Myo5a"/>
    <property type="match status" value="1"/>
</dbReference>
<feature type="domain" description="Myosin N-terminal SH3-like" evidence="16">
    <location>
        <begin position="4"/>
        <end position="56"/>
    </location>
</feature>
<keyword evidence="10 11" id="KW-0009">Actin-binding</keyword>
<dbReference type="Gene3D" id="1.10.10.820">
    <property type="match status" value="1"/>
</dbReference>
<reference evidence="17" key="2">
    <citation type="submission" date="2025-09" db="UniProtKB">
        <authorList>
            <consortium name="Ensembl"/>
        </authorList>
    </citation>
    <scope>IDENTIFICATION</scope>
</reference>
<dbReference type="FunFam" id="3.30.70.1590:FF:000003">
    <property type="entry name" value="Myosin-Va isoform 1"/>
    <property type="match status" value="1"/>
</dbReference>
<dbReference type="GO" id="GO:0007015">
    <property type="term" value="P:actin filament organization"/>
    <property type="evidence" value="ECO:0007669"/>
    <property type="project" value="TreeGrafter"/>
</dbReference>
<evidence type="ECO:0000259" key="14">
    <source>
        <dbReference type="PROSITE" id="PS51126"/>
    </source>
</evidence>
<dbReference type="PANTHER" id="PTHR13140">
    <property type="entry name" value="MYOSIN"/>
    <property type="match status" value="1"/>
</dbReference>
<dbReference type="GO" id="GO:0016020">
    <property type="term" value="C:membrane"/>
    <property type="evidence" value="ECO:0007669"/>
    <property type="project" value="TreeGrafter"/>
</dbReference>
<dbReference type="GO" id="GO:0005737">
    <property type="term" value="C:cytoplasm"/>
    <property type="evidence" value="ECO:0007669"/>
    <property type="project" value="TreeGrafter"/>
</dbReference>
<keyword evidence="3" id="KW-0677">Repeat</keyword>
<dbReference type="CDD" id="cd01380">
    <property type="entry name" value="MYSc_Myo5"/>
    <property type="match status" value="1"/>
</dbReference>
<evidence type="ECO:0000256" key="3">
    <source>
        <dbReference type="ARBA" id="ARBA00022737"/>
    </source>
</evidence>
<evidence type="ECO:0000256" key="9">
    <source>
        <dbReference type="ARBA" id="ARBA00023175"/>
    </source>
</evidence>
<dbReference type="SMART" id="SM00015">
    <property type="entry name" value="IQ"/>
    <property type="match status" value="6"/>
</dbReference>
<dbReference type="Gene3D" id="1.20.120.720">
    <property type="entry name" value="Myosin VI head, motor domain, U50 subdomain"/>
    <property type="match status" value="1"/>
</dbReference>
<dbReference type="PROSITE" id="PS51456">
    <property type="entry name" value="MYOSIN_MOTOR"/>
    <property type="match status" value="1"/>
</dbReference>
<evidence type="ECO:0000256" key="6">
    <source>
        <dbReference type="ARBA" id="ARBA00022860"/>
    </source>
</evidence>
<dbReference type="SMART" id="SM00242">
    <property type="entry name" value="MYSc"/>
    <property type="match status" value="1"/>
</dbReference>
<feature type="compositionally biased region" description="Polar residues" evidence="13">
    <location>
        <begin position="1071"/>
        <end position="1085"/>
    </location>
</feature>
<evidence type="ECO:0000256" key="4">
    <source>
        <dbReference type="ARBA" id="ARBA00022741"/>
    </source>
</evidence>
<dbReference type="Pfam" id="PF01843">
    <property type="entry name" value="DIL"/>
    <property type="match status" value="1"/>
</dbReference>
<dbReference type="InterPro" id="IPR058662">
    <property type="entry name" value="Myo5a/b_dom"/>
</dbReference>
<evidence type="ECO:0000256" key="13">
    <source>
        <dbReference type="SAM" id="MobiDB-lite"/>
    </source>
</evidence>
<keyword evidence="8 11" id="KW-0518">Myosin</keyword>
<organism evidence="17 18">
    <name type="scientific">Sinocyclocheilus anshuiensis</name>
    <dbReference type="NCBI Taxonomy" id="1608454"/>
    <lineage>
        <taxon>Eukaryota</taxon>
        <taxon>Metazoa</taxon>
        <taxon>Chordata</taxon>
        <taxon>Craniata</taxon>
        <taxon>Vertebrata</taxon>
        <taxon>Euteleostomi</taxon>
        <taxon>Actinopterygii</taxon>
        <taxon>Neopterygii</taxon>
        <taxon>Teleostei</taxon>
        <taxon>Ostariophysi</taxon>
        <taxon>Cypriniformes</taxon>
        <taxon>Cyprinidae</taxon>
        <taxon>Cyprininae</taxon>
        <taxon>Sinocyclocheilus</taxon>
    </lineage>
</organism>
<dbReference type="InterPro" id="IPR027417">
    <property type="entry name" value="P-loop_NTPase"/>
</dbReference>
<dbReference type="Ensembl" id="ENSSANT00000091977.1">
    <property type="protein sequence ID" value="ENSSANP00000086554.1"/>
    <property type="gene ID" value="ENSSANG00000039499.1"/>
</dbReference>
<dbReference type="SMART" id="SM01132">
    <property type="entry name" value="DIL"/>
    <property type="match status" value="1"/>
</dbReference>
<keyword evidence="9 11" id="KW-0505">Motor protein</keyword>
<dbReference type="GO" id="GO:0005516">
    <property type="term" value="F:calmodulin binding"/>
    <property type="evidence" value="ECO:0007669"/>
    <property type="project" value="UniProtKB-KW"/>
</dbReference>
<dbReference type="GO" id="GO:0000146">
    <property type="term" value="F:microfilament motor activity"/>
    <property type="evidence" value="ECO:0007669"/>
    <property type="project" value="TreeGrafter"/>
</dbReference>
<dbReference type="CDD" id="cd15478">
    <property type="entry name" value="Myo5a_CBD"/>
    <property type="match status" value="1"/>
</dbReference>
<evidence type="ECO:0000256" key="7">
    <source>
        <dbReference type="ARBA" id="ARBA00023054"/>
    </source>
</evidence>
<keyword evidence="2" id="KW-0597">Phosphoprotein</keyword>
<proteinExistence type="inferred from homology"/>
<accession>A0A671RSR0</accession>
<evidence type="ECO:0000256" key="8">
    <source>
        <dbReference type="ARBA" id="ARBA00023123"/>
    </source>
</evidence>
<evidence type="ECO:0000256" key="5">
    <source>
        <dbReference type="ARBA" id="ARBA00022840"/>
    </source>
</evidence>
<evidence type="ECO:0000256" key="1">
    <source>
        <dbReference type="ARBA" id="ARBA00008314"/>
    </source>
</evidence>
<dbReference type="FunFam" id="1.20.58.530:FF:000002">
    <property type="entry name" value="Class V myosin"/>
    <property type="match status" value="1"/>
</dbReference>
<dbReference type="GO" id="GO:0051015">
    <property type="term" value="F:actin filament binding"/>
    <property type="evidence" value="ECO:0007669"/>
    <property type="project" value="TreeGrafter"/>
</dbReference>
<feature type="region of interest" description="Actin-binding" evidence="11">
    <location>
        <begin position="599"/>
        <end position="621"/>
    </location>
</feature>
<evidence type="ECO:0000256" key="11">
    <source>
        <dbReference type="PROSITE-ProRule" id="PRU00782"/>
    </source>
</evidence>
<protein>
    <submittedName>
        <fullName evidence="17">Unconventional myosin-Va-like</fullName>
    </submittedName>
</protein>
<dbReference type="PRINTS" id="PR00193">
    <property type="entry name" value="MYOSINHEAVY"/>
</dbReference>
<feature type="domain" description="Myosin motor" evidence="15">
    <location>
        <begin position="65"/>
        <end position="719"/>
    </location>
</feature>
<keyword evidence="5 11" id="KW-0067">ATP-binding</keyword>
<sequence>MAQSVYARVWIPDVEEVWKSAELTKDYRQGDGVLQLQLEDGKVSVPIEPKIVHVNVATEHCLHEIAINPYETLPIYGTDIINAYSGQNMGDMDPHIFAVAEEAYKQMARDERNQSIIVSGESGAGKTVSAKYAMRFFATVSGSASEANVEEKVLASNPIMESIGNAKTTRNDNSSRFGKYIEIGFDKKYHIIGANMRTYLLEKSRVVFQADEERNYHIFYQLCASAHLPEFKALKLGKADDFHYTKQGRNPVIDGTDDAKEMSTTRNAFTLLGVNESYQLGLFQILASILHLGNIEVKDRDSDSSIIPPNNGHLSVFCELMGVTYQDMSHWLCHKKLKTATETYIKPIPKLQAINARDALAKHIYAKLFNWIVDHVNKALHSTVKQHSFIGVLDIYGFETFEINSFEQFCINYANEKLQQQFNMHVFKLEQEEYMKEQIPWTLIDFYDNQPCINLIEAKMGILDLLDEECKMPKGSDDSWAQKLYNTHLKTCALFEKPRMSNKAFIIQHFADKVEYQCDGFLEKNKDTVNEEQIHVLKASKFDLLVELFQDEEKATSPTGAAPATGGRTRLSVKPVKNKAGQASKEHKKTVGLQFRNSLQLLMETLNATTPHYVRCIKPNDYKYAFTFDPKRAVQQLRACGVLETIRISAAGFPSRWTYQEFFSRYRVLMKQKDVLTDRKMTCKNVLEKLVQDPDKYQFGKTKIFFRAGQVAYLEKLRADKLRAACIRIQKTIRCWLARKKYLRMKHAATTIQRYVRGYQARCLANFLRRTRAAIVIQKYQRMYVQKTCYKRKQAAALAMQCILRAYMARQLYKLLREHKAIIIQKMIRGWLARQWYKRTLEAIVYLQCCIRRMRAKRELKKLKIEARSVEHFKKLNIGMENKIMQLQRRIDDQNKENRSLSERLNSLEISHAAESERLRVELTRLRGAEEDAKNNANKVTSLLEELERLRKDLQNTQKEKKAIEDWAQTYQDEMEKMISELKEQNHLLKNEKNDLNRLIQEQSQQWTEKMQRALKEETQQLEYDLNEERSRYQNLLTEHLRLEEKYDDLKEEITLAVNVPKPGHRRTDSTHSSNESECTYNSEFAESEEGTRGGEVRSECGMSLDMSLFLKLQKRVSELEQEKQSLQNELDRREEQFQRARARDDEEHKKARGAELEYESLKRQELESENKKLKHDLNKMRQSLRGSAEAGSAAPGSPVYTVLLDQLNASNEELEVRKEEVLILRSQLVSQKEAMQHKETMTEPLPYIEDVQKLTDAKEISQAYMGLKETNRSPFPDYHKLNEDGELWLVYEGLKETNRLLESQLQAQRRSHENEVEALRGDLQSVKEENNRQQQLLAQNLQLPPEARIEASLQHEITRLTNENLELHAADPKEYKAYRISMLRRMVDLMEQLEKQDKTVRKLKKQLKVFAKKINDLEGCQMDVSPGQTADEPVHPVNIPRREKDFQGMLEYKKEDELKLVKNLILELKPRGVAVNLIPGLPAYILFMCLRHADYINDDQKVRSLLTSVINSIKKILKKRGDEFETVSFWLSNTCRFLHCLKQYSGDEQFMKHNTSKQNDHCLSNFDLAEYRQVLSDLAIQIYQQLIKCMENILHPMIVSGMLEHETIQGVSGVKPTGLRKRTSSIADEGTYTLDSIIRQLNSFHSIMCQHGTDPELIKQVVKQQFYIIGAVTLNNLLLRKDMCSWSKGMQIRYNVSQLEEWLRDKNLMTCGAKETLEPLIQAAQLLQVKKKTDEDAEAICSMCNGLSTAQIVKVLNLYTPVNAFEERVSVQFIRTIQTRLRDRKESPQLLMDTKVIYPVTFPFNPSSLALETIQIPSSLNVGFLTRV</sequence>
<feature type="region of interest" description="Disordered" evidence="13">
    <location>
        <begin position="1125"/>
        <end position="1157"/>
    </location>
</feature>
<dbReference type="FunFam" id="1.20.5.190:FF:000006">
    <property type="entry name" value="Myosin VA"/>
    <property type="match status" value="1"/>
</dbReference>
<evidence type="ECO:0000313" key="17">
    <source>
        <dbReference type="Ensembl" id="ENSSANP00000086554.1"/>
    </source>
</evidence>
<dbReference type="Gene3D" id="1.20.58.530">
    <property type="match status" value="1"/>
</dbReference>
<dbReference type="Proteomes" id="UP000472260">
    <property type="component" value="Unassembled WGS sequence"/>
</dbReference>
<evidence type="ECO:0000259" key="15">
    <source>
        <dbReference type="PROSITE" id="PS51456"/>
    </source>
</evidence>
<gene>
    <name evidence="17" type="primary">myo5aa</name>
</gene>
<dbReference type="GO" id="GO:0016459">
    <property type="term" value="C:myosin complex"/>
    <property type="evidence" value="ECO:0007669"/>
    <property type="project" value="UniProtKB-KW"/>
</dbReference>
<evidence type="ECO:0000256" key="2">
    <source>
        <dbReference type="ARBA" id="ARBA00022553"/>
    </source>
</evidence>
<dbReference type="PANTHER" id="PTHR13140:SF273">
    <property type="entry name" value="UNCONVENTIONAL MYOSIN-VA"/>
    <property type="match status" value="1"/>
</dbReference>
<reference evidence="17" key="1">
    <citation type="submission" date="2025-08" db="UniProtKB">
        <authorList>
            <consortium name="Ensembl"/>
        </authorList>
    </citation>
    <scope>IDENTIFICATION</scope>
</reference>
<dbReference type="GO" id="GO:0005524">
    <property type="term" value="F:ATP binding"/>
    <property type="evidence" value="ECO:0007669"/>
    <property type="project" value="UniProtKB-UniRule"/>
</dbReference>
<dbReference type="Pfam" id="PF00612">
    <property type="entry name" value="IQ"/>
    <property type="match status" value="4"/>
</dbReference>
<keyword evidence="7 12" id="KW-0175">Coiled coil</keyword>
<comment type="similarity">
    <text evidence="1 11">Belongs to the TRAFAC class myosin-kinesin ATPase superfamily. Myosin family.</text>
</comment>
<evidence type="ECO:0000256" key="10">
    <source>
        <dbReference type="ARBA" id="ARBA00023203"/>
    </source>
</evidence>
<dbReference type="InterPro" id="IPR037988">
    <property type="entry name" value="Myo5a_CBD"/>
</dbReference>
<dbReference type="FunFam" id="1.10.10.820:FF:000001">
    <property type="entry name" value="Myosin heavy chain"/>
    <property type="match status" value="1"/>
</dbReference>
<dbReference type="PROSITE" id="PS51126">
    <property type="entry name" value="DILUTE"/>
    <property type="match status" value="1"/>
</dbReference>
<dbReference type="PROSITE" id="PS50096">
    <property type="entry name" value="IQ"/>
    <property type="match status" value="5"/>
</dbReference>
<feature type="coiled-coil region" evidence="12">
    <location>
        <begin position="1387"/>
        <end position="1414"/>
    </location>
</feature>
<name>A0A671RSR0_9TELE</name>
<keyword evidence="6" id="KW-0112">Calmodulin-binding</keyword>
<evidence type="ECO:0000313" key="18">
    <source>
        <dbReference type="Proteomes" id="UP000472260"/>
    </source>
</evidence>
<dbReference type="InterPro" id="IPR002710">
    <property type="entry name" value="Dilute_dom"/>
</dbReference>
<dbReference type="GO" id="GO:0048731">
    <property type="term" value="P:system development"/>
    <property type="evidence" value="ECO:0007669"/>
    <property type="project" value="UniProtKB-ARBA"/>
</dbReference>
<dbReference type="SUPFAM" id="SSF50084">
    <property type="entry name" value="Myosin S1 fragment, N-terminal domain"/>
    <property type="match status" value="1"/>
</dbReference>
<dbReference type="InterPro" id="IPR004009">
    <property type="entry name" value="SH3_Myosin"/>
</dbReference>
<feature type="binding site" evidence="11">
    <location>
        <begin position="120"/>
        <end position="127"/>
    </location>
    <ligand>
        <name>ATP</name>
        <dbReference type="ChEBI" id="CHEBI:30616"/>
    </ligand>
</feature>
<keyword evidence="4 11" id="KW-0547">Nucleotide-binding</keyword>
<dbReference type="InterPro" id="IPR036103">
    <property type="entry name" value="MYSc_Myo5"/>
</dbReference>
<dbReference type="Pfam" id="PF00063">
    <property type="entry name" value="Myosin_head"/>
    <property type="match status" value="1"/>
</dbReference>
<evidence type="ECO:0000256" key="12">
    <source>
        <dbReference type="SAM" id="Coils"/>
    </source>
</evidence>
<feature type="region of interest" description="Disordered" evidence="13">
    <location>
        <begin position="1061"/>
        <end position="1098"/>
    </location>
</feature>
<dbReference type="SUPFAM" id="SSF52540">
    <property type="entry name" value="P-loop containing nucleoside triphosphate hydrolases"/>
    <property type="match status" value="2"/>
</dbReference>